<feature type="transmembrane region" description="Helical" evidence="1">
    <location>
        <begin position="46"/>
        <end position="69"/>
    </location>
</feature>
<protein>
    <submittedName>
        <fullName evidence="2">Jg6504 protein</fullName>
    </submittedName>
</protein>
<reference evidence="2" key="1">
    <citation type="submission" date="2022-03" db="EMBL/GenBank/DDBJ databases">
        <authorList>
            <person name="Lindestad O."/>
        </authorList>
    </citation>
    <scope>NUCLEOTIDE SEQUENCE</scope>
</reference>
<accession>A0A8S4SQ50</accession>
<organism evidence="2 3">
    <name type="scientific">Pararge aegeria aegeria</name>
    <dbReference type="NCBI Taxonomy" id="348720"/>
    <lineage>
        <taxon>Eukaryota</taxon>
        <taxon>Metazoa</taxon>
        <taxon>Ecdysozoa</taxon>
        <taxon>Arthropoda</taxon>
        <taxon>Hexapoda</taxon>
        <taxon>Insecta</taxon>
        <taxon>Pterygota</taxon>
        <taxon>Neoptera</taxon>
        <taxon>Endopterygota</taxon>
        <taxon>Lepidoptera</taxon>
        <taxon>Glossata</taxon>
        <taxon>Ditrysia</taxon>
        <taxon>Papilionoidea</taxon>
        <taxon>Nymphalidae</taxon>
        <taxon>Satyrinae</taxon>
        <taxon>Satyrini</taxon>
        <taxon>Parargina</taxon>
        <taxon>Pararge</taxon>
    </lineage>
</organism>
<comment type="caution">
    <text evidence="2">The sequence shown here is derived from an EMBL/GenBank/DDBJ whole genome shotgun (WGS) entry which is preliminary data.</text>
</comment>
<dbReference type="AlphaFoldDB" id="A0A8S4SQ50"/>
<feature type="transmembrane region" description="Helical" evidence="1">
    <location>
        <begin position="345"/>
        <end position="363"/>
    </location>
</feature>
<evidence type="ECO:0000256" key="1">
    <source>
        <dbReference type="SAM" id="Phobius"/>
    </source>
</evidence>
<dbReference type="Proteomes" id="UP000838756">
    <property type="component" value="Unassembled WGS sequence"/>
</dbReference>
<sequence length="366" mass="43160">MFTSDYKYKDYIQEIYKTFSPLSWLLKIFSLDSLSRGNKQKFASSYWALAKGALTFTILAAINLFTIYYKFTWFYVELIISVKYADAVQMIYDLCQYFVDLYFVYKYGSDVFYEYIRQYAYIDGMFGMEYYGSIRRRLINVMIFMISMWFSSSLSDYVIWAIGFGLMSTTFFSMAYIYMFIKILTNLHVTVHIMHIESRLRVLGDLIQECYCSSVSCTARIEDAVIKKNWFYTIKTKTSKSQLYPLKKISYVNSNEVKWLSRCYLLLTEQVNFINRMFGMRPVTAPCWTKGLSQGEGLPIITTLGRRDGYRTRYEKMQAAYKDLLSLVQSQPINFHMAHFMRLDYPLLVSICSVFVTYTIILIQSI</sequence>
<gene>
    <name evidence="2" type="primary">jg6504</name>
    <name evidence="2" type="ORF">PAEG_LOCUS27681</name>
</gene>
<evidence type="ECO:0000313" key="3">
    <source>
        <dbReference type="Proteomes" id="UP000838756"/>
    </source>
</evidence>
<name>A0A8S4SQ50_9NEOP</name>
<feature type="transmembrane region" description="Helical" evidence="1">
    <location>
        <begin position="157"/>
        <end position="178"/>
    </location>
</feature>
<keyword evidence="1" id="KW-0472">Membrane</keyword>
<keyword evidence="1" id="KW-1133">Transmembrane helix</keyword>
<keyword evidence="3" id="KW-1185">Reference proteome</keyword>
<evidence type="ECO:0000313" key="2">
    <source>
        <dbReference type="EMBL" id="CAH2269463.1"/>
    </source>
</evidence>
<keyword evidence="1" id="KW-0812">Transmembrane</keyword>
<proteinExistence type="predicted"/>
<dbReference type="OrthoDB" id="6513574at2759"/>
<dbReference type="EMBL" id="CAKXAJ010026524">
    <property type="protein sequence ID" value="CAH2269463.1"/>
    <property type="molecule type" value="Genomic_DNA"/>
</dbReference>